<organism evidence="1 2">
    <name type="scientific">Rattus norvegicus</name>
    <name type="common">Rat</name>
    <dbReference type="NCBI Taxonomy" id="10116"/>
    <lineage>
        <taxon>Eukaryota</taxon>
        <taxon>Metazoa</taxon>
        <taxon>Chordata</taxon>
        <taxon>Craniata</taxon>
        <taxon>Vertebrata</taxon>
        <taxon>Euteleostomi</taxon>
        <taxon>Mammalia</taxon>
        <taxon>Eutheria</taxon>
        <taxon>Euarchontoglires</taxon>
        <taxon>Glires</taxon>
        <taxon>Rodentia</taxon>
        <taxon>Myomorpha</taxon>
        <taxon>Muroidea</taxon>
        <taxon>Muridae</taxon>
        <taxon>Murinae</taxon>
        <taxon>Rattus</taxon>
    </lineage>
</organism>
<evidence type="ECO:0000313" key="1">
    <source>
        <dbReference type="EMBL" id="EDM02580.1"/>
    </source>
</evidence>
<evidence type="ECO:0000313" key="2">
    <source>
        <dbReference type="Proteomes" id="UP000234681"/>
    </source>
</evidence>
<sequence>MGEGWDCRAGLRPAPCLFSLSPLNARLRCKDYPGRIMPGVNTQANKSACTTRQPRWDPGRGLGENALLAANYK</sequence>
<dbReference type="Proteomes" id="UP000234681">
    <property type="component" value="Chromosome 15"/>
</dbReference>
<dbReference type="AlphaFoldDB" id="A6HUL7"/>
<proteinExistence type="predicted"/>
<reference evidence="1 2" key="1">
    <citation type="submission" date="2005-07" db="EMBL/GenBank/DDBJ databases">
        <authorList>
            <person name="Mural R.J."/>
            <person name="Li P.W."/>
            <person name="Adams M.D."/>
            <person name="Amanatides P.G."/>
            <person name="Baden-Tillson H."/>
            <person name="Barnstead M."/>
            <person name="Chin S.H."/>
            <person name="Dew I."/>
            <person name="Evans C.A."/>
            <person name="Ferriera S."/>
            <person name="Flanigan M."/>
            <person name="Fosler C."/>
            <person name="Glodek A."/>
            <person name="Gu Z."/>
            <person name="Holt R.A."/>
            <person name="Jennings D."/>
            <person name="Kraft C.L."/>
            <person name="Lu F."/>
            <person name="Nguyen T."/>
            <person name="Nusskern D.R."/>
            <person name="Pfannkoch C.M."/>
            <person name="Sitter C."/>
            <person name="Sutton G.G."/>
            <person name="Venter J.C."/>
            <person name="Wang Z."/>
            <person name="Woodage T."/>
            <person name="Zheng X.H."/>
            <person name="Zhong F."/>
        </authorList>
    </citation>
    <scope>NUCLEOTIDE SEQUENCE [LARGE SCALE GENOMIC DNA]</scope>
    <source>
        <strain>BN</strain>
        <strain evidence="2">Sprague-Dawley</strain>
    </source>
</reference>
<accession>A6HUL7</accession>
<gene>
    <name evidence="1" type="ORF">rCG_36828</name>
</gene>
<protein>
    <submittedName>
        <fullName evidence="1">RCG36828</fullName>
    </submittedName>
</protein>
<dbReference type="EMBL" id="CH473951">
    <property type="protein sequence ID" value="EDM02580.1"/>
    <property type="molecule type" value="Genomic_DNA"/>
</dbReference>
<name>A6HUL7_RAT</name>